<evidence type="ECO:0000313" key="2">
    <source>
        <dbReference type="EMBL" id="TCV77375.1"/>
    </source>
</evidence>
<organism evidence="2 3">
    <name type="scientific">Sulfurirhabdus autotrophica</name>
    <dbReference type="NCBI Taxonomy" id="1706046"/>
    <lineage>
        <taxon>Bacteria</taxon>
        <taxon>Pseudomonadati</taxon>
        <taxon>Pseudomonadota</taxon>
        <taxon>Betaproteobacteria</taxon>
        <taxon>Nitrosomonadales</taxon>
        <taxon>Sulfuricellaceae</taxon>
        <taxon>Sulfurirhabdus</taxon>
    </lineage>
</organism>
<dbReference type="NCBIfam" id="NF033547">
    <property type="entry name" value="transpos_IS1595"/>
    <property type="match status" value="1"/>
</dbReference>
<accession>A0A4R3XPI4</accession>
<dbReference type="EMBL" id="SMCO01000059">
    <property type="protein sequence ID" value="TCV77375.1"/>
    <property type="molecule type" value="Genomic_DNA"/>
</dbReference>
<evidence type="ECO:0000259" key="1">
    <source>
        <dbReference type="SMART" id="SM01126"/>
    </source>
</evidence>
<sequence length="317" mass="36209">MAMNRLQLQPGLSMMEFMNKYGTESLCQNALEQARWPEGFRCTSCRDERHSVFHRKGHKYFQCHRCRHQTTVISGTIFQATKISLTRWFLAMHLLTQAKNNVSALELKRHLGVSYPTAWLMKHKLMKVMSLREDRRVLEGRVEIDDAYLGGERAGKTGRGSENKVPLIAAVQTSDEGRPLYVRLNRIAAFTKEAVDEWANKALSASARTVSDGLHCFRTLSGSVAEHQSITVGGGRQSVKRPEFRWVNTLLGNLKTAISGTYHAFNFFKYADRYLAEAQYRFNRRFDLSTILTRLLRASAVTRPHPLCRIRLAEDAL</sequence>
<name>A0A4R3XPI4_9PROT</name>
<dbReference type="Pfam" id="PF12762">
    <property type="entry name" value="DDE_Tnp_IS1595"/>
    <property type="match status" value="1"/>
</dbReference>
<dbReference type="InterPro" id="IPR024442">
    <property type="entry name" value="Transposase_Zn_ribbon"/>
</dbReference>
<keyword evidence="3" id="KW-1185">Reference proteome</keyword>
<dbReference type="RefSeq" id="WP_124945685.1">
    <property type="nucleotide sequence ID" value="NZ_BHVT01000018.1"/>
</dbReference>
<dbReference type="SMART" id="SM01126">
    <property type="entry name" value="DDE_Tnp_IS1595"/>
    <property type="match status" value="1"/>
</dbReference>
<dbReference type="Pfam" id="PF12760">
    <property type="entry name" value="Zn_ribbon_IS1595"/>
    <property type="match status" value="1"/>
</dbReference>
<protein>
    <submittedName>
        <fullName evidence="2">Transposase-like zinc ribbon protein</fullName>
    </submittedName>
</protein>
<comment type="caution">
    <text evidence="2">The sequence shown here is derived from an EMBL/GenBank/DDBJ whole genome shotgun (WGS) entry which is preliminary data.</text>
</comment>
<dbReference type="OrthoDB" id="5365332at2"/>
<reference evidence="2 3" key="1">
    <citation type="submission" date="2019-03" db="EMBL/GenBank/DDBJ databases">
        <title>Genomic Encyclopedia of Type Strains, Phase IV (KMG-IV): sequencing the most valuable type-strain genomes for metagenomic binning, comparative biology and taxonomic classification.</title>
        <authorList>
            <person name="Goeker M."/>
        </authorList>
    </citation>
    <scope>NUCLEOTIDE SEQUENCE [LARGE SCALE GENOMIC DNA]</scope>
    <source>
        <strain evidence="2 3">DSM 100309</strain>
    </source>
</reference>
<dbReference type="InterPro" id="IPR024445">
    <property type="entry name" value="Tnp_ISXO2-like"/>
</dbReference>
<dbReference type="AlphaFoldDB" id="A0A4R3XPI4"/>
<proteinExistence type="predicted"/>
<gene>
    <name evidence="2" type="ORF">EDC63_1591</name>
</gene>
<feature type="domain" description="ISXO2-like transposase" evidence="1">
    <location>
        <begin position="137"/>
        <end position="283"/>
    </location>
</feature>
<evidence type="ECO:0000313" key="3">
    <source>
        <dbReference type="Proteomes" id="UP000295367"/>
    </source>
</evidence>
<dbReference type="Proteomes" id="UP000295367">
    <property type="component" value="Unassembled WGS sequence"/>
</dbReference>